<organism evidence="2 3">
    <name type="scientific">Malassezia cuniculi</name>
    <dbReference type="NCBI Taxonomy" id="948313"/>
    <lineage>
        <taxon>Eukaryota</taxon>
        <taxon>Fungi</taxon>
        <taxon>Dikarya</taxon>
        <taxon>Basidiomycota</taxon>
        <taxon>Ustilaginomycotina</taxon>
        <taxon>Malasseziomycetes</taxon>
        <taxon>Malasseziales</taxon>
        <taxon>Malasseziaceae</taxon>
        <taxon>Malassezia</taxon>
    </lineage>
</organism>
<feature type="region of interest" description="Disordered" evidence="1">
    <location>
        <begin position="233"/>
        <end position="261"/>
    </location>
</feature>
<name>A0AAF0EW26_9BASI</name>
<protein>
    <submittedName>
        <fullName evidence="2">Uncharacterized protein</fullName>
    </submittedName>
</protein>
<dbReference type="PANTHER" id="PTHR32428">
    <property type="entry name" value="TARGET OF RAPAMYCIN COMPLEX 2 SUBUNIT BIT61-RELATED"/>
    <property type="match status" value="1"/>
</dbReference>
<accession>A0AAF0EW26</accession>
<gene>
    <name evidence="2" type="ORF">MCUN1_000526</name>
</gene>
<evidence type="ECO:0000313" key="2">
    <source>
        <dbReference type="EMBL" id="WFD33713.1"/>
    </source>
</evidence>
<dbReference type="GO" id="GO:0031932">
    <property type="term" value="C:TORC2 complex"/>
    <property type="evidence" value="ECO:0007669"/>
    <property type="project" value="TreeGrafter"/>
</dbReference>
<keyword evidence="3" id="KW-1185">Reference proteome</keyword>
<feature type="region of interest" description="Disordered" evidence="1">
    <location>
        <begin position="273"/>
        <end position="309"/>
    </location>
</feature>
<dbReference type="Proteomes" id="UP001219933">
    <property type="component" value="Chromosome 1"/>
</dbReference>
<proteinExistence type="predicted"/>
<dbReference type="PANTHER" id="PTHR32428:SF2">
    <property type="entry name" value="TARGET OF RAPAMYCIN COMPLEX 2 SUBUNIT BIT61-RELATED"/>
    <property type="match status" value="1"/>
</dbReference>
<reference evidence="2" key="1">
    <citation type="submission" date="2023-03" db="EMBL/GenBank/DDBJ databases">
        <title>Mating type loci evolution in Malassezia.</title>
        <authorList>
            <person name="Coelho M.A."/>
        </authorList>
    </citation>
    <scope>NUCLEOTIDE SEQUENCE</scope>
    <source>
        <strain evidence="2">CBS 11721</strain>
    </source>
</reference>
<dbReference type="InterPro" id="IPR029033">
    <property type="entry name" value="His_PPase_superfam"/>
</dbReference>
<dbReference type="GO" id="GO:0038203">
    <property type="term" value="P:TORC2 signaling"/>
    <property type="evidence" value="ECO:0007669"/>
    <property type="project" value="TreeGrafter"/>
</dbReference>
<dbReference type="EMBL" id="CP119877">
    <property type="protein sequence ID" value="WFD33713.1"/>
    <property type="molecule type" value="Genomic_DNA"/>
</dbReference>
<dbReference type="AlphaFoldDB" id="A0AAF0EW26"/>
<evidence type="ECO:0000313" key="3">
    <source>
        <dbReference type="Proteomes" id="UP001219933"/>
    </source>
</evidence>
<dbReference type="Gene3D" id="3.40.50.1240">
    <property type="entry name" value="Phosphoglycerate mutase-like"/>
    <property type="match status" value="1"/>
</dbReference>
<dbReference type="Pfam" id="PF08539">
    <property type="entry name" value="HbrB"/>
    <property type="match status" value="1"/>
</dbReference>
<evidence type="ECO:0000256" key="1">
    <source>
        <dbReference type="SAM" id="MobiDB-lite"/>
    </source>
</evidence>
<sequence>MAKLSIVDLVHRTTVLGLVGMSVPIEQAQRYTITDMVRDYVSGKKSDTKLGMLCDTKAGAECSGVGELAMRILSKPGSFGVAALTSKSSQQPPAPLTTTDLLDEHVLEAGTPYDSPEWSPGTDTPQVETLENLKRRLATFVKTMLMPYVLGETPAHIVIVSSAIVLNELLQQVLQLNLASVTDPDSSMRSMHLNTMPLIPASYHRLEISVDGDVIGVRVLTIGETAHLQDSAPMSPLAMSPDALRSSPVASRISSPDAGAARSESRYMSALRIFTSSPHSKARTESNTPSILHGRHGRHSQSESRSATPVYGGVRSLAQYDASAMVRSITKFDPAPGDSDVSDAPESPSLPFGSFRSGDVLSHVMSGQKNTAQPWLNKWSGEAITAASSLVSLPSSISRSSISSAQPSGQLVPPQGTLHNMSAFAQNLFGHSSAQPQDGSSGRGALLWSTICIRILGVFNSDLSGTVEEVNDMYDKYIYAVFERDPASAISMLEDGFRKIIDIGLVSITQRLQGPASDDFLWRLVDVWAFYIGTVVPYVHAYALPLRTTAMHLAKTYMPAVPVDEPLSESDSEDELPRPKARVRKTVLLPRTIEVRSILLGAFRDRVILPIYDWLQSAIGHVHNLSNNSMLHGRGPAALSQLRAHLSQLTGMLTSVASNDGAQDAMEQLRDTLLQTDYDGGPHQ</sequence>
<feature type="compositionally biased region" description="Polar residues" evidence="1">
    <location>
        <begin position="274"/>
        <end position="290"/>
    </location>
</feature>
<dbReference type="InterPro" id="IPR013745">
    <property type="entry name" value="Bit61/PRR5"/>
</dbReference>